<dbReference type="Pfam" id="PF01656">
    <property type="entry name" value="CbiA"/>
    <property type="match status" value="1"/>
</dbReference>
<feature type="domain" description="4Fe-4S ferredoxin-type" evidence="4">
    <location>
        <begin position="87"/>
        <end position="116"/>
    </location>
</feature>
<organism evidence="5 6">
    <name type="scientific">Desulfuromonas acetoxidans (strain DSM 684 / 11070)</name>
    <dbReference type="NCBI Taxonomy" id="281689"/>
    <lineage>
        <taxon>Bacteria</taxon>
        <taxon>Pseudomonadati</taxon>
        <taxon>Thermodesulfobacteriota</taxon>
        <taxon>Desulfuromonadia</taxon>
        <taxon>Desulfuromonadales</taxon>
        <taxon>Desulfuromonadaceae</taxon>
        <taxon>Desulfuromonas</taxon>
    </lineage>
</organism>
<dbReference type="InterPro" id="IPR027417">
    <property type="entry name" value="P-loop_NTPase"/>
</dbReference>
<dbReference type="Proteomes" id="UP000005695">
    <property type="component" value="Unassembled WGS sequence"/>
</dbReference>
<dbReference type="PANTHER" id="PTHR43534:SF1">
    <property type="entry name" value="4FE-4S CLUSTER CONTAINING PARA FAMILY ATPASE PROTEIN"/>
    <property type="match status" value="1"/>
</dbReference>
<dbReference type="OrthoDB" id="9778602at2"/>
<dbReference type="Pfam" id="PF00037">
    <property type="entry name" value="Fer4"/>
    <property type="match status" value="1"/>
</dbReference>
<dbReference type="Gene3D" id="3.30.70.20">
    <property type="match status" value="1"/>
</dbReference>
<keyword evidence="6" id="KW-1185">Reference proteome</keyword>
<proteinExistence type="predicted"/>
<dbReference type="InterPro" id="IPR017900">
    <property type="entry name" value="4Fe4S_Fe_S_CS"/>
</dbReference>
<dbReference type="RefSeq" id="WP_006002449.1">
    <property type="nucleotide sequence ID" value="NZ_AAEW02000021.1"/>
</dbReference>
<comment type="caution">
    <text evidence="5">The sequence shown here is derived from an EMBL/GenBank/DDBJ whole genome shotgun (WGS) entry which is preliminary data.</text>
</comment>
<evidence type="ECO:0000256" key="1">
    <source>
        <dbReference type="ARBA" id="ARBA00022723"/>
    </source>
</evidence>
<name>Q1JWH9_DESA6</name>
<protein>
    <submittedName>
        <fullName evidence="5">Cobyrinic acid a,c-diamide synthase</fullName>
    </submittedName>
</protein>
<evidence type="ECO:0000313" key="6">
    <source>
        <dbReference type="Proteomes" id="UP000005695"/>
    </source>
</evidence>
<accession>Q1JWH9</accession>
<dbReference type="PANTHER" id="PTHR43534">
    <property type="entry name" value="MIND SUPERFAMILY P-LOOP ATPASE CONTAINING AN INSERTED FERREDOXIN DOMAIN"/>
    <property type="match status" value="1"/>
</dbReference>
<feature type="domain" description="4Fe-4S ferredoxin-type" evidence="4">
    <location>
        <begin position="59"/>
        <end position="84"/>
    </location>
</feature>
<dbReference type="InterPro" id="IPR017896">
    <property type="entry name" value="4Fe4S_Fe-S-bd"/>
</dbReference>
<dbReference type="InterPro" id="IPR002586">
    <property type="entry name" value="CobQ/CobB/MinD/ParA_Nub-bd_dom"/>
</dbReference>
<dbReference type="GO" id="GO:0051536">
    <property type="term" value="F:iron-sulfur cluster binding"/>
    <property type="evidence" value="ECO:0007669"/>
    <property type="project" value="UniProtKB-KW"/>
</dbReference>
<dbReference type="Gene3D" id="3.40.50.300">
    <property type="entry name" value="P-loop containing nucleotide triphosphate hydrolases"/>
    <property type="match status" value="1"/>
</dbReference>
<keyword evidence="1" id="KW-0479">Metal-binding</keyword>
<evidence type="ECO:0000313" key="5">
    <source>
        <dbReference type="EMBL" id="EAT14589.1"/>
    </source>
</evidence>
<evidence type="ECO:0000256" key="3">
    <source>
        <dbReference type="ARBA" id="ARBA00023014"/>
    </source>
</evidence>
<dbReference type="CDD" id="cd03110">
    <property type="entry name" value="SIMIBI_bact_arch"/>
    <property type="match status" value="1"/>
</dbReference>
<reference evidence="5" key="1">
    <citation type="submission" date="2006-05" db="EMBL/GenBank/DDBJ databases">
        <title>Annotation of the draft genome assembly of Desulfuromonas acetoxidans DSM 684.</title>
        <authorList>
            <consortium name="US DOE Joint Genome Institute (JGI-ORNL)"/>
            <person name="Larimer F."/>
            <person name="Land M."/>
            <person name="Hauser L."/>
        </authorList>
    </citation>
    <scope>NUCLEOTIDE SEQUENCE [LARGE SCALE GENOMIC DNA]</scope>
    <source>
        <strain evidence="5">DSM 684</strain>
    </source>
</reference>
<dbReference type="EMBL" id="AAEW02000021">
    <property type="protein sequence ID" value="EAT14589.1"/>
    <property type="molecule type" value="Genomic_DNA"/>
</dbReference>
<dbReference type="AlphaFoldDB" id="Q1JWH9"/>
<dbReference type="PROSITE" id="PS00198">
    <property type="entry name" value="4FE4S_FER_1"/>
    <property type="match status" value="1"/>
</dbReference>
<evidence type="ECO:0000256" key="2">
    <source>
        <dbReference type="ARBA" id="ARBA00023004"/>
    </source>
</evidence>
<dbReference type="SUPFAM" id="SSF52540">
    <property type="entry name" value="P-loop containing nucleoside triphosphate hydrolases"/>
    <property type="match status" value="1"/>
</dbReference>
<keyword evidence="2" id="KW-0408">Iron</keyword>
<keyword evidence="3" id="KW-0411">Iron-sulfur</keyword>
<gene>
    <name evidence="5" type="ORF">Dace_0418</name>
</gene>
<reference evidence="5" key="2">
    <citation type="submission" date="2006-05" db="EMBL/GenBank/DDBJ databases">
        <title>Sequencing of the draft genome and assembly of Desulfuromonas acetoxidans DSM 684.</title>
        <authorList>
            <consortium name="US DOE Joint Genome Institute (JGI-PGF)"/>
            <person name="Copeland A."/>
            <person name="Lucas S."/>
            <person name="Lapidus A."/>
            <person name="Barry K."/>
            <person name="Detter J.C."/>
            <person name="Glavina del Rio T."/>
            <person name="Hammon N."/>
            <person name="Israni S."/>
            <person name="Dalin E."/>
            <person name="Tice H."/>
            <person name="Bruce D."/>
            <person name="Pitluck S."/>
            <person name="Richardson P."/>
        </authorList>
    </citation>
    <scope>NUCLEOTIDE SEQUENCE [LARGE SCALE GENOMIC DNA]</scope>
    <source>
        <strain evidence="5">DSM 684</strain>
    </source>
</reference>
<dbReference type="SUPFAM" id="SSF54862">
    <property type="entry name" value="4Fe-4S ferredoxins"/>
    <property type="match status" value="1"/>
</dbReference>
<dbReference type="PROSITE" id="PS51379">
    <property type="entry name" value="4FE4S_FER_2"/>
    <property type="match status" value="2"/>
</dbReference>
<evidence type="ECO:0000259" key="4">
    <source>
        <dbReference type="PROSITE" id="PS51379"/>
    </source>
</evidence>
<dbReference type="GO" id="GO:0046872">
    <property type="term" value="F:metal ion binding"/>
    <property type="evidence" value="ECO:0007669"/>
    <property type="project" value="UniProtKB-KW"/>
</dbReference>
<sequence>MKELTIISGKGGTGKTSLTAALADLADDCVIADCDVDAANLHLLLSPQVDHCHEFISGTIAVIDEQGCTQCGECQRLCRFGGISATPPYTIQPSGCEGCGVCARFCPQQVITMEPRRCGEWYQSHTEQGAMIHARLDVGAENSGKLVSLVREQAHQWAKAHNIPLLLIDGPPGIGCPVIASITGADHVLIVTEPTLSGLHDMERIIDLLEHFSIPGSLCINRWDINPNMTRQIRDAAARRHVDCVGLIPFDRHMVNAQLKAQPVVRQHDSIAAMAIRDLWNNLNGLVTVLEPSNLLPKNQESRV</sequence>